<dbReference type="InterPro" id="IPR051486">
    <property type="entry name" value="Hcy_S-methyltransferase"/>
</dbReference>
<dbReference type="GO" id="GO:0032259">
    <property type="term" value="P:methylation"/>
    <property type="evidence" value="ECO:0007669"/>
    <property type="project" value="UniProtKB-KW"/>
</dbReference>
<evidence type="ECO:0000256" key="5">
    <source>
        <dbReference type="ARBA" id="ARBA00076752"/>
    </source>
</evidence>
<evidence type="ECO:0000256" key="3">
    <source>
        <dbReference type="ARBA" id="ARBA00022723"/>
    </source>
</evidence>
<feature type="binding site" evidence="6">
    <location>
        <position position="295"/>
    </location>
    <ligand>
        <name>Zn(2+)</name>
        <dbReference type="ChEBI" id="CHEBI:29105"/>
    </ligand>
</feature>
<evidence type="ECO:0000313" key="8">
    <source>
        <dbReference type="EMBL" id="MBB5017820.1"/>
    </source>
</evidence>
<dbReference type="PIRSF" id="PIRSF037505">
    <property type="entry name" value="Betaine_HMT"/>
    <property type="match status" value="1"/>
</dbReference>
<dbReference type="RefSeq" id="WP_184036188.1">
    <property type="nucleotide sequence ID" value="NZ_JACHHY010000005.1"/>
</dbReference>
<evidence type="ECO:0000256" key="4">
    <source>
        <dbReference type="ARBA" id="ARBA00022833"/>
    </source>
</evidence>
<reference evidence="8 9" key="1">
    <citation type="submission" date="2020-08" db="EMBL/GenBank/DDBJ databases">
        <title>Genomic Encyclopedia of Type Strains, Phase IV (KMG-IV): sequencing the most valuable type-strain genomes for metagenomic binning, comparative biology and taxonomic classification.</title>
        <authorList>
            <person name="Goeker M."/>
        </authorList>
    </citation>
    <scope>NUCLEOTIDE SEQUENCE [LARGE SCALE GENOMIC DNA]</scope>
    <source>
        <strain evidence="8 9">DSM 27165</strain>
    </source>
</reference>
<feature type="domain" description="Hcy-binding" evidence="7">
    <location>
        <begin position="5"/>
        <end position="310"/>
    </location>
</feature>
<keyword evidence="1 6" id="KW-0489">Methyltransferase</keyword>
<dbReference type="GO" id="GO:0009086">
    <property type="term" value="P:methionine biosynthetic process"/>
    <property type="evidence" value="ECO:0007669"/>
    <property type="project" value="InterPro"/>
</dbReference>
<proteinExistence type="predicted"/>
<comment type="cofactor">
    <cofactor evidence="6">
        <name>Zn(2+)</name>
        <dbReference type="ChEBI" id="CHEBI:29105"/>
    </cofactor>
</comment>
<dbReference type="GO" id="GO:0008898">
    <property type="term" value="F:S-adenosylmethionine-homocysteine S-methyltransferase activity"/>
    <property type="evidence" value="ECO:0007669"/>
    <property type="project" value="TreeGrafter"/>
</dbReference>
<feature type="binding site" evidence="6">
    <location>
        <position position="230"/>
    </location>
    <ligand>
        <name>Zn(2+)</name>
        <dbReference type="ChEBI" id="CHEBI:29105"/>
    </ligand>
</feature>
<dbReference type="FunFam" id="3.20.20.330:FF:000002">
    <property type="entry name" value="Homocysteine S-methyltransferase"/>
    <property type="match status" value="1"/>
</dbReference>
<dbReference type="Gene3D" id="3.20.20.330">
    <property type="entry name" value="Homocysteine-binding-like domain"/>
    <property type="match status" value="1"/>
</dbReference>
<evidence type="ECO:0000256" key="2">
    <source>
        <dbReference type="ARBA" id="ARBA00022679"/>
    </source>
</evidence>
<protein>
    <recommendedName>
        <fullName evidence="5">S-methylmethionine:homocysteine methyltransferase</fullName>
    </recommendedName>
</protein>
<keyword evidence="4 6" id="KW-0862">Zinc</keyword>
<evidence type="ECO:0000313" key="9">
    <source>
        <dbReference type="Proteomes" id="UP000575898"/>
    </source>
</evidence>
<evidence type="ECO:0000256" key="6">
    <source>
        <dbReference type="PROSITE-ProRule" id="PRU00333"/>
    </source>
</evidence>
<dbReference type="PANTHER" id="PTHR46015">
    <property type="entry name" value="ZGC:172121"/>
    <property type="match status" value="1"/>
</dbReference>
<dbReference type="EMBL" id="JACHHY010000005">
    <property type="protein sequence ID" value="MBB5017820.1"/>
    <property type="molecule type" value="Genomic_DNA"/>
</dbReference>
<organism evidence="8 9">
    <name type="scientific">Chitinivorax tropicus</name>
    <dbReference type="NCBI Taxonomy" id="714531"/>
    <lineage>
        <taxon>Bacteria</taxon>
        <taxon>Pseudomonadati</taxon>
        <taxon>Pseudomonadota</taxon>
        <taxon>Betaproteobacteria</taxon>
        <taxon>Chitinivorax</taxon>
    </lineage>
</organism>
<dbReference type="Pfam" id="PF02574">
    <property type="entry name" value="S-methyl_trans"/>
    <property type="match status" value="1"/>
</dbReference>
<keyword evidence="9" id="KW-1185">Reference proteome</keyword>
<dbReference type="InterPro" id="IPR003726">
    <property type="entry name" value="HCY_dom"/>
</dbReference>
<dbReference type="InterPro" id="IPR036589">
    <property type="entry name" value="HCY_dom_sf"/>
</dbReference>
<evidence type="ECO:0000259" key="7">
    <source>
        <dbReference type="PROSITE" id="PS50970"/>
    </source>
</evidence>
<evidence type="ECO:0000256" key="1">
    <source>
        <dbReference type="ARBA" id="ARBA00022603"/>
    </source>
</evidence>
<dbReference type="SUPFAM" id="SSF82282">
    <property type="entry name" value="Homocysteine S-methyltransferase"/>
    <property type="match status" value="1"/>
</dbReference>
<keyword evidence="2 6" id="KW-0808">Transferase</keyword>
<dbReference type="GO" id="GO:0033528">
    <property type="term" value="P:S-methylmethionine cycle"/>
    <property type="evidence" value="ECO:0007669"/>
    <property type="project" value="TreeGrafter"/>
</dbReference>
<dbReference type="AlphaFoldDB" id="A0A840MHF7"/>
<feature type="binding site" evidence="6">
    <location>
        <position position="296"/>
    </location>
    <ligand>
        <name>Zn(2+)</name>
        <dbReference type="ChEBI" id="CHEBI:29105"/>
    </ligand>
</feature>
<dbReference type="Proteomes" id="UP000575898">
    <property type="component" value="Unassembled WGS sequence"/>
</dbReference>
<dbReference type="PROSITE" id="PS50970">
    <property type="entry name" value="HCY"/>
    <property type="match status" value="1"/>
</dbReference>
<keyword evidence="3 6" id="KW-0479">Metal-binding</keyword>
<comment type="caution">
    <text evidence="8">The sequence shown here is derived from an EMBL/GenBank/DDBJ whole genome shotgun (WGS) entry which is preliminary data.</text>
</comment>
<gene>
    <name evidence="8" type="ORF">HNQ59_001090</name>
</gene>
<accession>A0A840MHF7</accession>
<dbReference type="InterPro" id="IPR017226">
    <property type="entry name" value="BHMT-like"/>
</dbReference>
<name>A0A840MHF7_9PROT</name>
<dbReference type="PANTHER" id="PTHR46015:SF1">
    <property type="entry name" value="HOMOCYSTEINE S-METHYLTRANSFERASE-LIKE ISOFORM 1"/>
    <property type="match status" value="1"/>
</dbReference>
<sequence length="314" mass="34061">MSTPDHLAAIQHQQALIVLDGALATELERRGAKLQDRLWSARMLIDNPALIEQVHLDYLLAGANIVTTASYQATFAGLAARGLDRGQASAVLARSVQLARSARARFMALKPHEPLPLVAASVGPYGAYLANGDEYRGQYGLSDQALWDFHHDRIATLLAAGADLLAFETIPSLQEARVLSHLLNEAFPQAWAWLSFSCRDEVHIAEGNRLDECMDVLSKNPQLLALGVNCLPPAWVPTLLAQARQATAKPLLAYPNSGERYDAVHKTWAGSTDPQAFGEAAHGWQQAGANWIGGCCRTTPADIAAISQWARTDR</sequence>
<dbReference type="GO" id="GO:0008270">
    <property type="term" value="F:zinc ion binding"/>
    <property type="evidence" value="ECO:0007669"/>
    <property type="project" value="InterPro"/>
</dbReference>
<dbReference type="NCBIfam" id="NF007020">
    <property type="entry name" value="PRK09485.1"/>
    <property type="match status" value="1"/>
</dbReference>